<accession>A0A7Z7ITD6</accession>
<evidence type="ECO:0000313" key="2">
    <source>
        <dbReference type="Proteomes" id="UP000554965"/>
    </source>
</evidence>
<proteinExistence type="predicted"/>
<name>A0A7Z7ITD6_9MYCO</name>
<evidence type="ECO:0000313" key="1">
    <source>
        <dbReference type="EMBL" id="SOK27366.1"/>
    </source>
</evidence>
<comment type="caution">
    <text evidence="1">The sequence shown here is derived from an EMBL/GenBank/DDBJ whole genome shotgun (WGS) entry which is preliminary data.</text>
</comment>
<organism evidence="1 2">
    <name type="scientific">Mycobacterium simulans</name>
    <dbReference type="NCBI Taxonomy" id="627089"/>
    <lineage>
        <taxon>Bacteria</taxon>
        <taxon>Bacillati</taxon>
        <taxon>Actinomycetota</taxon>
        <taxon>Actinomycetes</taxon>
        <taxon>Mycobacteriales</taxon>
        <taxon>Mycobacteriaceae</taxon>
        <taxon>Mycobacterium</taxon>
    </lineage>
</organism>
<protein>
    <submittedName>
        <fullName evidence="1">Uncharacterized protein</fullName>
    </submittedName>
</protein>
<sequence>MAALGAAAVPARQAVMVAPAGGYSATAVPVVSAGPALPPARSVETAAWAATAGYSALVGPVAPAATARQGSCRTYPGRQLETVARAATPRCGEAVEQAEPVASAAPAPQR</sequence>
<dbReference type="Proteomes" id="UP000554965">
    <property type="component" value="Unassembled WGS sequence"/>
</dbReference>
<keyword evidence="2" id="KW-1185">Reference proteome</keyword>
<dbReference type="AlphaFoldDB" id="A0A7Z7ITD6"/>
<dbReference type="EMBL" id="OCTY01000006">
    <property type="protein sequence ID" value="SOK27366.1"/>
    <property type="molecule type" value="Genomic_DNA"/>
</dbReference>
<reference evidence="1 2" key="1">
    <citation type="submission" date="2017-10" db="EMBL/GenBank/DDBJ databases">
        <authorList>
            <consortium name="Urmite Genomes"/>
        </authorList>
    </citation>
    <scope>NUCLEOTIDE SEQUENCE [LARGE SCALE GENOMIC DNA]</scope>
    <source>
        <strain evidence="1 2">FB-527</strain>
    </source>
</reference>
<gene>
    <name evidence="1" type="ORF">MSIMFB_05662</name>
</gene>